<dbReference type="GeneID" id="17298921"/>
<name>L1J2B5_GUITC</name>
<dbReference type="Proteomes" id="UP000011087">
    <property type="component" value="Unassembled WGS sequence"/>
</dbReference>
<reference evidence="3" key="2">
    <citation type="submission" date="2012-11" db="EMBL/GenBank/DDBJ databases">
        <authorList>
            <person name="Kuo A."/>
            <person name="Curtis B.A."/>
            <person name="Tanifuji G."/>
            <person name="Burki F."/>
            <person name="Gruber A."/>
            <person name="Irimia M."/>
            <person name="Maruyama S."/>
            <person name="Arias M.C."/>
            <person name="Ball S.G."/>
            <person name="Gile G.H."/>
            <person name="Hirakawa Y."/>
            <person name="Hopkins J.F."/>
            <person name="Rensing S.A."/>
            <person name="Schmutz J."/>
            <person name="Symeonidi A."/>
            <person name="Elias M."/>
            <person name="Eveleigh R.J."/>
            <person name="Herman E.K."/>
            <person name="Klute M.J."/>
            <person name="Nakayama T."/>
            <person name="Obornik M."/>
            <person name="Reyes-Prieto A."/>
            <person name="Armbrust E.V."/>
            <person name="Aves S.J."/>
            <person name="Beiko R.G."/>
            <person name="Coutinho P."/>
            <person name="Dacks J.B."/>
            <person name="Durnford D.G."/>
            <person name="Fast N.M."/>
            <person name="Green B.R."/>
            <person name="Grisdale C."/>
            <person name="Hempe F."/>
            <person name="Henrissat B."/>
            <person name="Hoppner M.P."/>
            <person name="Ishida K.-I."/>
            <person name="Kim E."/>
            <person name="Koreny L."/>
            <person name="Kroth P.G."/>
            <person name="Liu Y."/>
            <person name="Malik S.-B."/>
            <person name="Maier U.G."/>
            <person name="McRose D."/>
            <person name="Mock T."/>
            <person name="Neilson J.A."/>
            <person name="Onodera N.T."/>
            <person name="Poole A.M."/>
            <person name="Pritham E.J."/>
            <person name="Richards T.A."/>
            <person name="Rocap G."/>
            <person name="Roy S.W."/>
            <person name="Sarai C."/>
            <person name="Schaack S."/>
            <person name="Shirato S."/>
            <person name="Slamovits C.H."/>
            <person name="Spencer D.F."/>
            <person name="Suzuki S."/>
            <person name="Worden A.Z."/>
            <person name="Zauner S."/>
            <person name="Barry K."/>
            <person name="Bell C."/>
            <person name="Bharti A.K."/>
            <person name="Crow J.A."/>
            <person name="Grimwood J."/>
            <person name="Kramer R."/>
            <person name="Lindquist E."/>
            <person name="Lucas S."/>
            <person name="Salamov A."/>
            <person name="McFadden G.I."/>
            <person name="Lane C.E."/>
            <person name="Keeling P.J."/>
            <person name="Gray M.W."/>
            <person name="Grigoriev I.V."/>
            <person name="Archibald J.M."/>
        </authorList>
    </citation>
    <scope>NUCLEOTIDE SEQUENCE</scope>
    <source>
        <strain evidence="3">CCMP2712</strain>
    </source>
</reference>
<dbReference type="PaxDb" id="55529-EKX42235"/>
<evidence type="ECO:0000313" key="1">
    <source>
        <dbReference type="EMBL" id="EKX42235.1"/>
    </source>
</evidence>
<gene>
    <name evidence="1" type="ORF">GUITHDRAFT_164197</name>
</gene>
<dbReference type="EMBL" id="JH993018">
    <property type="protein sequence ID" value="EKX42235.1"/>
    <property type="molecule type" value="Genomic_DNA"/>
</dbReference>
<evidence type="ECO:0000313" key="3">
    <source>
        <dbReference type="Proteomes" id="UP000011087"/>
    </source>
</evidence>
<accession>L1J2B5</accession>
<dbReference type="HOGENOM" id="CLU_2817872_0_0_1"/>
<dbReference type="RefSeq" id="XP_005829215.1">
    <property type="nucleotide sequence ID" value="XM_005829158.1"/>
</dbReference>
<protein>
    <submittedName>
        <fullName evidence="1 2">Uncharacterized protein</fullName>
    </submittedName>
</protein>
<dbReference type="EnsemblProtists" id="EKX42235">
    <property type="protein sequence ID" value="EKX42235"/>
    <property type="gene ID" value="GUITHDRAFT_164197"/>
</dbReference>
<proteinExistence type="predicted"/>
<organism evidence="1">
    <name type="scientific">Guillardia theta (strain CCMP2712)</name>
    <name type="common">Cryptophyte</name>
    <dbReference type="NCBI Taxonomy" id="905079"/>
    <lineage>
        <taxon>Eukaryota</taxon>
        <taxon>Cryptophyceae</taxon>
        <taxon>Pyrenomonadales</taxon>
        <taxon>Geminigeraceae</taxon>
        <taxon>Guillardia</taxon>
    </lineage>
</organism>
<sequence>MGTSSVVLAGPALIKEGLSMERPADCTWCLHAAGFPNLVVCCAHVHEGPCQFHVCTAEIVGVHALEA</sequence>
<dbReference type="KEGG" id="gtt:GUITHDRAFT_164197"/>
<reference evidence="1 3" key="1">
    <citation type="journal article" date="2012" name="Nature">
        <title>Algal genomes reveal evolutionary mosaicism and the fate of nucleomorphs.</title>
        <authorList>
            <consortium name="DOE Joint Genome Institute"/>
            <person name="Curtis B.A."/>
            <person name="Tanifuji G."/>
            <person name="Burki F."/>
            <person name="Gruber A."/>
            <person name="Irimia M."/>
            <person name="Maruyama S."/>
            <person name="Arias M.C."/>
            <person name="Ball S.G."/>
            <person name="Gile G.H."/>
            <person name="Hirakawa Y."/>
            <person name="Hopkins J.F."/>
            <person name="Kuo A."/>
            <person name="Rensing S.A."/>
            <person name="Schmutz J."/>
            <person name="Symeonidi A."/>
            <person name="Elias M."/>
            <person name="Eveleigh R.J."/>
            <person name="Herman E.K."/>
            <person name="Klute M.J."/>
            <person name="Nakayama T."/>
            <person name="Obornik M."/>
            <person name="Reyes-Prieto A."/>
            <person name="Armbrust E.V."/>
            <person name="Aves S.J."/>
            <person name="Beiko R.G."/>
            <person name="Coutinho P."/>
            <person name="Dacks J.B."/>
            <person name="Durnford D.G."/>
            <person name="Fast N.M."/>
            <person name="Green B.R."/>
            <person name="Grisdale C.J."/>
            <person name="Hempel F."/>
            <person name="Henrissat B."/>
            <person name="Hoppner M.P."/>
            <person name="Ishida K."/>
            <person name="Kim E."/>
            <person name="Koreny L."/>
            <person name="Kroth P.G."/>
            <person name="Liu Y."/>
            <person name="Malik S.B."/>
            <person name="Maier U.G."/>
            <person name="McRose D."/>
            <person name="Mock T."/>
            <person name="Neilson J.A."/>
            <person name="Onodera N.T."/>
            <person name="Poole A.M."/>
            <person name="Pritham E.J."/>
            <person name="Richards T.A."/>
            <person name="Rocap G."/>
            <person name="Roy S.W."/>
            <person name="Sarai C."/>
            <person name="Schaack S."/>
            <person name="Shirato S."/>
            <person name="Slamovits C.H."/>
            <person name="Spencer D.F."/>
            <person name="Suzuki S."/>
            <person name="Worden A.Z."/>
            <person name="Zauner S."/>
            <person name="Barry K."/>
            <person name="Bell C."/>
            <person name="Bharti A.K."/>
            <person name="Crow J.A."/>
            <person name="Grimwood J."/>
            <person name="Kramer R."/>
            <person name="Lindquist E."/>
            <person name="Lucas S."/>
            <person name="Salamov A."/>
            <person name="McFadden G.I."/>
            <person name="Lane C.E."/>
            <person name="Keeling P.J."/>
            <person name="Gray M.W."/>
            <person name="Grigoriev I.V."/>
            <person name="Archibald J.M."/>
        </authorList>
    </citation>
    <scope>NUCLEOTIDE SEQUENCE</scope>
    <source>
        <strain evidence="1 3">CCMP2712</strain>
    </source>
</reference>
<evidence type="ECO:0000313" key="2">
    <source>
        <dbReference type="EnsemblProtists" id="EKX42235"/>
    </source>
</evidence>
<reference evidence="2" key="3">
    <citation type="submission" date="2016-03" db="UniProtKB">
        <authorList>
            <consortium name="EnsemblProtists"/>
        </authorList>
    </citation>
    <scope>IDENTIFICATION</scope>
</reference>
<dbReference type="AlphaFoldDB" id="L1J2B5"/>
<keyword evidence="3" id="KW-1185">Reference proteome</keyword>